<dbReference type="GO" id="GO:0016780">
    <property type="term" value="F:phosphotransferase activity, for other substituted phosphate groups"/>
    <property type="evidence" value="ECO:0007669"/>
    <property type="project" value="InterPro"/>
</dbReference>
<evidence type="ECO:0000256" key="7">
    <source>
        <dbReference type="ARBA" id="ARBA00023098"/>
    </source>
</evidence>
<comment type="similarity">
    <text evidence="2">Belongs to the sphingomyelin synthase family.</text>
</comment>
<dbReference type="OrthoDB" id="422827at2759"/>
<dbReference type="RefSeq" id="XP_008673151.1">
    <property type="nucleotide sequence ID" value="XM_008674929.4"/>
</dbReference>
<dbReference type="PANTHER" id="PTHR21290:SF64">
    <property type="entry name" value="PHOSPHATIDYLINOSITOL:CERAMIDE INOSITOLPHOSPHOTRANSFERASE"/>
    <property type="match status" value="1"/>
</dbReference>
<comment type="subcellular location">
    <subcellularLocation>
        <location evidence="1">Membrane</location>
        <topology evidence="1">Multi-pass membrane protein</topology>
    </subcellularLocation>
</comment>
<reference evidence="12" key="2">
    <citation type="submission" date="2019-07" db="EMBL/GenBank/DDBJ databases">
        <authorList>
            <person name="Seetharam A."/>
            <person name="Woodhouse M."/>
            <person name="Cannon E."/>
        </authorList>
    </citation>
    <scope>NUCLEOTIDE SEQUENCE [LARGE SCALE GENOMIC DNA]</scope>
    <source>
        <strain evidence="12">cv. B73</strain>
    </source>
</reference>
<keyword evidence="8 10" id="KW-0472">Membrane</keyword>
<evidence type="ECO:0000256" key="2">
    <source>
        <dbReference type="ARBA" id="ARBA00005441"/>
    </source>
</evidence>
<keyword evidence="7" id="KW-0443">Lipid metabolism</keyword>
<keyword evidence="6 10" id="KW-1133">Transmembrane helix</keyword>
<feature type="transmembrane region" description="Helical" evidence="10">
    <location>
        <begin position="31"/>
        <end position="52"/>
    </location>
</feature>
<dbReference type="GeneID" id="100382910"/>
<keyword evidence="5" id="KW-0746">Sphingolipid metabolism</keyword>
<feature type="compositionally biased region" description="Polar residues" evidence="9">
    <location>
        <begin position="282"/>
        <end position="292"/>
    </location>
</feature>
<evidence type="ECO:0000259" key="11">
    <source>
        <dbReference type="Pfam" id="PF14360"/>
    </source>
</evidence>
<evidence type="ECO:0000313" key="13">
    <source>
        <dbReference type="Proteomes" id="UP000007305"/>
    </source>
</evidence>
<accession>A0A804NAW5</accession>
<dbReference type="EnsemblPlants" id="Zm00001eb147900_T001">
    <property type="protein sequence ID" value="Zm00001eb147900_P001"/>
    <property type="gene ID" value="Zm00001eb147900"/>
</dbReference>
<dbReference type="GO" id="GO:0016020">
    <property type="term" value="C:membrane"/>
    <property type="evidence" value="ECO:0007669"/>
    <property type="project" value="UniProtKB-SubCell"/>
</dbReference>
<keyword evidence="14" id="KW-1267">Proteomics identification</keyword>
<feature type="domain" description="Sphingomyelin synthase-like" evidence="11">
    <location>
        <begin position="170"/>
        <end position="205"/>
    </location>
</feature>
<dbReference type="InterPro" id="IPR045221">
    <property type="entry name" value="Sphingomyelin_synth-like"/>
</dbReference>
<feature type="transmembrane region" description="Helical" evidence="10">
    <location>
        <begin position="109"/>
        <end position="129"/>
    </location>
</feature>
<evidence type="ECO:0000313" key="12">
    <source>
        <dbReference type="EnsemblPlants" id="Zm00001eb147900_P001"/>
    </source>
</evidence>
<evidence type="ECO:0007829" key="14">
    <source>
        <dbReference type="PeptideAtlas" id="A0A804NAW5"/>
    </source>
</evidence>
<feature type="transmembrane region" description="Helical" evidence="10">
    <location>
        <begin position="76"/>
        <end position="97"/>
    </location>
</feature>
<evidence type="ECO:0000256" key="4">
    <source>
        <dbReference type="ARBA" id="ARBA00022692"/>
    </source>
</evidence>
<dbReference type="AlphaFoldDB" id="A0A804NAW5"/>
<evidence type="ECO:0000256" key="3">
    <source>
        <dbReference type="ARBA" id="ARBA00022679"/>
    </source>
</evidence>
<keyword evidence="4 10" id="KW-0812">Transmembrane</keyword>
<name>A0A804NAW5_MAIZE</name>
<dbReference type="Pfam" id="PF14360">
    <property type="entry name" value="PAP2_C"/>
    <property type="match status" value="1"/>
</dbReference>
<dbReference type="Proteomes" id="UP000007305">
    <property type="component" value="Chromosome 3"/>
</dbReference>
<proteinExistence type="evidence at protein level"/>
<reference evidence="13" key="1">
    <citation type="submission" date="2015-12" db="EMBL/GenBank/DDBJ databases">
        <title>Update maize B73 reference genome by single molecule sequencing technologies.</title>
        <authorList>
            <consortium name="Maize Genome Sequencing Project"/>
            <person name="Ware D."/>
        </authorList>
    </citation>
    <scope>NUCLEOTIDE SEQUENCE [LARGE SCALE GENOMIC DNA]</scope>
    <source>
        <strain evidence="13">cv. B73</strain>
    </source>
</reference>
<evidence type="ECO:0000256" key="8">
    <source>
        <dbReference type="ARBA" id="ARBA00023136"/>
    </source>
</evidence>
<evidence type="ECO:0000256" key="1">
    <source>
        <dbReference type="ARBA" id="ARBA00004141"/>
    </source>
</evidence>
<feature type="transmembrane region" description="Helical" evidence="10">
    <location>
        <begin position="166"/>
        <end position="187"/>
    </location>
</feature>
<evidence type="ECO:0000256" key="6">
    <source>
        <dbReference type="ARBA" id="ARBA00022989"/>
    </source>
</evidence>
<organism evidence="12 13">
    <name type="scientific">Zea mays</name>
    <name type="common">Maize</name>
    <dbReference type="NCBI Taxonomy" id="4577"/>
    <lineage>
        <taxon>Eukaryota</taxon>
        <taxon>Viridiplantae</taxon>
        <taxon>Streptophyta</taxon>
        <taxon>Embryophyta</taxon>
        <taxon>Tracheophyta</taxon>
        <taxon>Spermatophyta</taxon>
        <taxon>Magnoliopsida</taxon>
        <taxon>Liliopsida</taxon>
        <taxon>Poales</taxon>
        <taxon>Poaceae</taxon>
        <taxon>PACMAD clade</taxon>
        <taxon>Panicoideae</taxon>
        <taxon>Andropogonodae</taxon>
        <taxon>Andropogoneae</taxon>
        <taxon>Tripsacinae</taxon>
        <taxon>Zea</taxon>
    </lineage>
</organism>
<gene>
    <name evidence="12" type="primary">LOC100382910</name>
</gene>
<protein>
    <recommendedName>
        <fullName evidence="11">Sphingomyelin synthase-like domain-containing protein</fullName>
    </recommendedName>
</protein>
<reference evidence="12" key="3">
    <citation type="submission" date="2021-05" db="UniProtKB">
        <authorList>
            <consortium name="EnsemblPlants"/>
        </authorList>
    </citation>
    <scope>IDENTIFICATION</scope>
    <source>
        <strain evidence="12">cv. B73</strain>
    </source>
</reference>
<evidence type="ECO:0000256" key="9">
    <source>
        <dbReference type="SAM" id="MobiDB-lite"/>
    </source>
</evidence>
<keyword evidence="13" id="KW-1185">Reference proteome</keyword>
<feature type="region of interest" description="Disordered" evidence="9">
    <location>
        <begin position="272"/>
        <end position="292"/>
    </location>
</feature>
<dbReference type="GO" id="GO:0006665">
    <property type="term" value="P:sphingolipid metabolic process"/>
    <property type="evidence" value="ECO:0007669"/>
    <property type="project" value="UniProtKB-KW"/>
</dbReference>
<sequence>MYVARESTKLWRRVCAETTAELQLLFEKWQLLLAGLVFQYIHGLAARGVHYLHRPGPLLQDLGFMALPELGQEKGYLSESLFTFIFISFFLWSFHPFVYHSKRFYTVLLWRRVLAFLVASQFLRIMTFYSTQLPGPNYHCREGSKLATLPPPNNALEVLLINFPRGVLFGCGDLIFSSHMIFTLVFVRTYHKYGSNRYTVNLVVFFVDKKLPEMPDRTNGLSLLPVNTKDKDGRMKEELHKLEKDGRMMDEFHKLLNGNTVDATDWRQRVQINGKHGEDTNHTVSDATPTGT</sequence>
<keyword evidence="3" id="KW-0808">Transferase</keyword>
<dbReference type="InterPro" id="IPR025749">
    <property type="entry name" value="Sphingomyelin_synth-like_dom"/>
</dbReference>
<dbReference type="Gramene" id="Zm00001eb147900_T001">
    <property type="protein sequence ID" value="Zm00001eb147900_P001"/>
    <property type="gene ID" value="Zm00001eb147900"/>
</dbReference>
<evidence type="ECO:0000256" key="5">
    <source>
        <dbReference type="ARBA" id="ARBA00022919"/>
    </source>
</evidence>
<dbReference type="PANTHER" id="PTHR21290">
    <property type="entry name" value="SPHINGOMYELIN SYNTHETASE"/>
    <property type="match status" value="1"/>
</dbReference>
<evidence type="ECO:0000256" key="10">
    <source>
        <dbReference type="SAM" id="Phobius"/>
    </source>
</evidence>